<reference evidence="1 2" key="1">
    <citation type="journal article" date="2018" name="Evol. Lett.">
        <title>Horizontal gene cluster transfer increased hallucinogenic mushroom diversity.</title>
        <authorList>
            <person name="Reynolds H.T."/>
            <person name="Vijayakumar V."/>
            <person name="Gluck-Thaler E."/>
            <person name="Korotkin H.B."/>
            <person name="Matheny P.B."/>
            <person name="Slot J.C."/>
        </authorList>
    </citation>
    <scope>NUCLEOTIDE SEQUENCE [LARGE SCALE GENOMIC DNA]</scope>
    <source>
        <strain evidence="1 2">2629</strain>
    </source>
</reference>
<dbReference type="EMBL" id="NHTK01005174">
    <property type="protein sequence ID" value="PPQ82306.1"/>
    <property type="molecule type" value="Genomic_DNA"/>
</dbReference>
<evidence type="ECO:0000313" key="2">
    <source>
        <dbReference type="Proteomes" id="UP000284842"/>
    </source>
</evidence>
<dbReference type="Proteomes" id="UP000284842">
    <property type="component" value="Unassembled WGS sequence"/>
</dbReference>
<accession>A0A409WV13</accession>
<proteinExistence type="predicted"/>
<gene>
    <name evidence="1" type="ORF">CVT24_001620</name>
</gene>
<name>A0A409WV13_9AGAR</name>
<dbReference type="OrthoDB" id="3269456at2759"/>
<dbReference type="AlphaFoldDB" id="A0A409WV13"/>
<protein>
    <submittedName>
        <fullName evidence="1">Uncharacterized protein</fullName>
    </submittedName>
</protein>
<dbReference type="InParanoid" id="A0A409WV13"/>
<organism evidence="1 2">
    <name type="scientific">Panaeolus cyanescens</name>
    <dbReference type="NCBI Taxonomy" id="181874"/>
    <lineage>
        <taxon>Eukaryota</taxon>
        <taxon>Fungi</taxon>
        <taxon>Dikarya</taxon>
        <taxon>Basidiomycota</taxon>
        <taxon>Agaricomycotina</taxon>
        <taxon>Agaricomycetes</taxon>
        <taxon>Agaricomycetidae</taxon>
        <taxon>Agaricales</taxon>
        <taxon>Agaricineae</taxon>
        <taxon>Galeropsidaceae</taxon>
        <taxon>Panaeolus</taxon>
    </lineage>
</organism>
<evidence type="ECO:0000313" key="1">
    <source>
        <dbReference type="EMBL" id="PPQ82306.1"/>
    </source>
</evidence>
<comment type="caution">
    <text evidence="1">The sequence shown here is derived from an EMBL/GenBank/DDBJ whole genome shotgun (WGS) entry which is preliminary data.</text>
</comment>
<keyword evidence="2" id="KW-1185">Reference proteome</keyword>
<sequence>MDEHYDVIKAGEELDSIASARILTDKDTMADEYVHNAKVKEYSTVQQIHPIVWKLTYANNPTDEVLLRLPGILCQKELPPITASLDTLIRKHAKKYLRQQVQITGLGSVQFDNAINKIREIYLKFTDKVDEKLLHPWKPDSFNSFPAINATTRYFTPTRMAASSSSVPFASYVDPDGRLKQAMGSDFIHTVENRVDYYEMIRGLNDSVSYRAVDPVTFKVGDIVEAILAFSVVPVTPQDIRNGSKKMIISLRSLALLDNSQRINAAIAGMQAEASVAIARPFAPTTNKRRRVQFKQDSTDEEESIIGLKRLHLSGKMEKENIKQSGPLFSAVGMNLD</sequence>